<dbReference type="STRING" id="113562.SAMN04489716_1833"/>
<keyword evidence="10" id="KW-1185">Reference proteome</keyword>
<comment type="subcellular location">
    <subcellularLocation>
        <location evidence="1 7">Cell membrane</location>
        <topology evidence="1 7">Multi-pass membrane protein</topology>
    </subcellularLocation>
</comment>
<dbReference type="InterPro" id="IPR050366">
    <property type="entry name" value="BP-dependent_transpt_permease"/>
</dbReference>
<name>A0A1H1VR24_9ACTN</name>
<evidence type="ECO:0000256" key="7">
    <source>
        <dbReference type="RuleBase" id="RU363032"/>
    </source>
</evidence>
<evidence type="ECO:0000256" key="4">
    <source>
        <dbReference type="ARBA" id="ARBA00022692"/>
    </source>
</evidence>
<dbReference type="EMBL" id="LT629758">
    <property type="protein sequence ID" value="SDS86696.1"/>
    <property type="molecule type" value="Genomic_DNA"/>
</dbReference>
<feature type="transmembrane region" description="Helical" evidence="7">
    <location>
        <begin position="236"/>
        <end position="256"/>
    </location>
</feature>
<dbReference type="PROSITE" id="PS51318">
    <property type="entry name" value="TAT"/>
    <property type="match status" value="1"/>
</dbReference>
<dbReference type="PANTHER" id="PTHR43386:SF1">
    <property type="entry name" value="D,D-DIPEPTIDE TRANSPORT SYSTEM PERMEASE PROTEIN DDPC-RELATED"/>
    <property type="match status" value="1"/>
</dbReference>
<dbReference type="PANTHER" id="PTHR43386">
    <property type="entry name" value="OLIGOPEPTIDE TRANSPORT SYSTEM PERMEASE PROTEIN APPC"/>
    <property type="match status" value="1"/>
</dbReference>
<dbReference type="SUPFAM" id="SSF161098">
    <property type="entry name" value="MetI-like"/>
    <property type="match status" value="1"/>
</dbReference>
<gene>
    <name evidence="9" type="ORF">SAMN04489716_1833</name>
</gene>
<dbReference type="InterPro" id="IPR035906">
    <property type="entry name" value="MetI-like_sf"/>
</dbReference>
<keyword evidence="6 7" id="KW-0472">Membrane</keyword>
<proteinExistence type="inferred from homology"/>
<keyword evidence="4 7" id="KW-0812">Transmembrane</keyword>
<evidence type="ECO:0000256" key="2">
    <source>
        <dbReference type="ARBA" id="ARBA00022448"/>
    </source>
</evidence>
<comment type="similarity">
    <text evidence="7">Belongs to the binding-protein-dependent transport system permease family.</text>
</comment>
<dbReference type="AlphaFoldDB" id="A0A1H1VR24"/>
<evidence type="ECO:0000259" key="8">
    <source>
        <dbReference type="PROSITE" id="PS50928"/>
    </source>
</evidence>
<protein>
    <submittedName>
        <fullName evidence="9">Peptide/nickel transport system permease protein</fullName>
    </submittedName>
</protein>
<dbReference type="InterPro" id="IPR006311">
    <property type="entry name" value="TAT_signal"/>
</dbReference>
<evidence type="ECO:0000256" key="3">
    <source>
        <dbReference type="ARBA" id="ARBA00022475"/>
    </source>
</evidence>
<feature type="transmembrane region" description="Helical" evidence="7">
    <location>
        <begin position="73"/>
        <end position="97"/>
    </location>
</feature>
<evidence type="ECO:0000256" key="5">
    <source>
        <dbReference type="ARBA" id="ARBA00022989"/>
    </source>
</evidence>
<dbReference type="GO" id="GO:0005886">
    <property type="term" value="C:plasma membrane"/>
    <property type="evidence" value="ECO:0007669"/>
    <property type="project" value="UniProtKB-SubCell"/>
</dbReference>
<dbReference type="GO" id="GO:0055085">
    <property type="term" value="P:transmembrane transport"/>
    <property type="evidence" value="ECO:0007669"/>
    <property type="project" value="InterPro"/>
</dbReference>
<feature type="transmembrane region" description="Helical" evidence="7">
    <location>
        <begin position="194"/>
        <end position="216"/>
    </location>
</feature>
<dbReference type="CDD" id="cd06261">
    <property type="entry name" value="TM_PBP2"/>
    <property type="match status" value="1"/>
</dbReference>
<accession>A0A1H1VR24</accession>
<feature type="domain" description="ABC transmembrane type-1" evidence="8">
    <location>
        <begin position="69"/>
        <end position="258"/>
    </location>
</feature>
<evidence type="ECO:0000313" key="9">
    <source>
        <dbReference type="EMBL" id="SDS86696.1"/>
    </source>
</evidence>
<evidence type="ECO:0000256" key="6">
    <source>
        <dbReference type="ARBA" id="ARBA00023136"/>
    </source>
</evidence>
<keyword evidence="5 7" id="KW-1133">Transmembrane helix</keyword>
<dbReference type="Proteomes" id="UP000198688">
    <property type="component" value="Chromosome I"/>
</dbReference>
<evidence type="ECO:0000313" key="10">
    <source>
        <dbReference type="Proteomes" id="UP000198688"/>
    </source>
</evidence>
<evidence type="ECO:0000256" key="1">
    <source>
        <dbReference type="ARBA" id="ARBA00004651"/>
    </source>
</evidence>
<reference evidence="9 10" key="1">
    <citation type="submission" date="2016-10" db="EMBL/GenBank/DDBJ databases">
        <authorList>
            <person name="de Groot N.N."/>
        </authorList>
    </citation>
    <scope>NUCLEOTIDE SEQUENCE [LARGE SCALE GENOMIC DNA]</scope>
    <source>
        <strain evidence="9 10">DSM 43941</strain>
    </source>
</reference>
<dbReference type="InterPro" id="IPR000515">
    <property type="entry name" value="MetI-like"/>
</dbReference>
<feature type="transmembrane region" description="Helical" evidence="7">
    <location>
        <begin position="109"/>
        <end position="128"/>
    </location>
</feature>
<dbReference type="PROSITE" id="PS50928">
    <property type="entry name" value="ABC_TM1"/>
    <property type="match status" value="1"/>
</dbReference>
<sequence>MKPPPLRVTRLRFLLATVTAGALLVVAALVLPDPLAADYTAVLASPSLNHPLGTDQLGRDVAARLLAGARLTLGLTMATLLVTSVTGTVAGMTAAMIGGPLGRFVPRIADLLAALPTILVGLIAAAVLGPGLPSILAAVCAVGWTPFARQAYHLTVAEKAREYVIAARSLGAGPFHVIFREITPNISGPLFAHLLLRFAGTLLTVSGLSFLGLGVQPPDPEWGAMVAEGRNHLFDAPHLVLAPALAVVLTATLATVTGRRLVSSRRPAHSAVP</sequence>
<keyword evidence="3" id="KW-1003">Cell membrane</keyword>
<dbReference type="Pfam" id="PF00528">
    <property type="entry name" value="BPD_transp_1"/>
    <property type="match status" value="1"/>
</dbReference>
<keyword evidence="2 7" id="KW-0813">Transport</keyword>
<dbReference type="Gene3D" id="1.10.3720.10">
    <property type="entry name" value="MetI-like"/>
    <property type="match status" value="1"/>
</dbReference>
<organism evidence="9 10">
    <name type="scientific">Actinoplanes derwentensis</name>
    <dbReference type="NCBI Taxonomy" id="113562"/>
    <lineage>
        <taxon>Bacteria</taxon>
        <taxon>Bacillati</taxon>
        <taxon>Actinomycetota</taxon>
        <taxon>Actinomycetes</taxon>
        <taxon>Micromonosporales</taxon>
        <taxon>Micromonosporaceae</taxon>
        <taxon>Actinoplanes</taxon>
    </lineage>
</organism>